<evidence type="ECO:0000313" key="2">
    <source>
        <dbReference type="Proteomes" id="UP001595697"/>
    </source>
</evidence>
<evidence type="ECO:0000313" key="1">
    <source>
        <dbReference type="EMBL" id="MFC3969653.1"/>
    </source>
</evidence>
<accession>A0ABV8EB78</accession>
<proteinExistence type="predicted"/>
<dbReference type="EMBL" id="JBHSBD010000069">
    <property type="protein sequence ID" value="MFC3969653.1"/>
    <property type="molecule type" value="Genomic_DNA"/>
</dbReference>
<dbReference type="RefSeq" id="WP_377307295.1">
    <property type="nucleotide sequence ID" value="NZ_JBHSBD010000069.1"/>
</dbReference>
<organism evidence="1 2">
    <name type="scientific">Rhizobium lemnae</name>
    <dbReference type="NCBI Taxonomy" id="1214924"/>
    <lineage>
        <taxon>Bacteria</taxon>
        <taxon>Pseudomonadati</taxon>
        <taxon>Pseudomonadota</taxon>
        <taxon>Alphaproteobacteria</taxon>
        <taxon>Hyphomicrobiales</taxon>
        <taxon>Rhizobiaceae</taxon>
        <taxon>Rhizobium/Agrobacterium group</taxon>
        <taxon>Rhizobium</taxon>
    </lineage>
</organism>
<sequence>MDQEWKLVPKVGLTQLKFGMSVSDVAKSSKIYGSVEAEITNQISPSVADDNDQFLRKYFSDNELAKDKYYIDEFSVEATGITQTLSGSSLVLDYTHGKLTAIIASKQADQISFRHELIFRVESDVLLKLLESENGSPGRYHSTGAAFDHLAIYLDGFTETNSDGKVIILTRSDDRFGSRTVTARHESYQINDFLPEAKTHSFL</sequence>
<reference evidence="2" key="1">
    <citation type="journal article" date="2019" name="Int. J. Syst. Evol. Microbiol.">
        <title>The Global Catalogue of Microorganisms (GCM) 10K type strain sequencing project: providing services to taxonomists for standard genome sequencing and annotation.</title>
        <authorList>
            <consortium name="The Broad Institute Genomics Platform"/>
            <consortium name="The Broad Institute Genome Sequencing Center for Infectious Disease"/>
            <person name="Wu L."/>
            <person name="Ma J."/>
        </authorList>
    </citation>
    <scope>NUCLEOTIDE SEQUENCE [LARGE SCALE GENOMIC DNA]</scope>
    <source>
        <strain evidence="2">TBRC 5781</strain>
    </source>
</reference>
<gene>
    <name evidence="1" type="ORF">ACFOVS_16190</name>
</gene>
<keyword evidence="2" id="KW-1185">Reference proteome</keyword>
<protein>
    <submittedName>
        <fullName evidence="1">Uncharacterized protein</fullName>
    </submittedName>
</protein>
<comment type="caution">
    <text evidence="1">The sequence shown here is derived from an EMBL/GenBank/DDBJ whole genome shotgun (WGS) entry which is preliminary data.</text>
</comment>
<name>A0ABV8EB78_9HYPH</name>
<dbReference type="Proteomes" id="UP001595697">
    <property type="component" value="Unassembled WGS sequence"/>
</dbReference>